<dbReference type="EMBL" id="BQKE01000003">
    <property type="protein sequence ID" value="GJM63920.1"/>
    <property type="molecule type" value="Genomic_DNA"/>
</dbReference>
<name>A0AAN4W4I6_9BACT</name>
<feature type="transmembrane region" description="Helical" evidence="1">
    <location>
        <begin position="7"/>
        <end position="29"/>
    </location>
</feature>
<dbReference type="Proteomes" id="UP001310022">
    <property type="component" value="Unassembled WGS sequence"/>
</dbReference>
<evidence type="ECO:0000313" key="2">
    <source>
        <dbReference type="EMBL" id="GJM63920.1"/>
    </source>
</evidence>
<gene>
    <name evidence="2" type="ORF">PEDI_44720</name>
</gene>
<dbReference type="RefSeq" id="WP_338239015.1">
    <property type="nucleotide sequence ID" value="NZ_BQKE01000003.1"/>
</dbReference>
<accession>A0AAN4W4I6</accession>
<evidence type="ECO:0000256" key="1">
    <source>
        <dbReference type="SAM" id="Phobius"/>
    </source>
</evidence>
<evidence type="ECO:0000313" key="3">
    <source>
        <dbReference type="Proteomes" id="UP001310022"/>
    </source>
</evidence>
<keyword evidence="1" id="KW-0472">Membrane</keyword>
<sequence>MKKILIYSSWINIIGFSLSTLSLILFIWIKPLAWGDFYLLIDLLISAPFFIAGIVVLKNIPKPQKDKIQNALIIVILALAIPSLVLPFTFELGGLIICLLVFVIGYLAIVKIKSSTSKMMYINTIGFFFLVFILIFIFKLIQFES</sequence>
<keyword evidence="1" id="KW-1133">Transmembrane helix</keyword>
<feature type="transmembrane region" description="Helical" evidence="1">
    <location>
        <begin position="121"/>
        <end position="141"/>
    </location>
</feature>
<organism evidence="2 3">
    <name type="scientific">Persicobacter diffluens</name>
    <dbReference type="NCBI Taxonomy" id="981"/>
    <lineage>
        <taxon>Bacteria</taxon>
        <taxon>Pseudomonadati</taxon>
        <taxon>Bacteroidota</taxon>
        <taxon>Cytophagia</taxon>
        <taxon>Cytophagales</taxon>
        <taxon>Persicobacteraceae</taxon>
        <taxon>Persicobacter</taxon>
    </lineage>
</organism>
<proteinExistence type="predicted"/>
<reference evidence="2 3" key="1">
    <citation type="submission" date="2021-12" db="EMBL/GenBank/DDBJ databases">
        <title>Genome sequencing of bacteria with rrn-lacking chromosome and rrn-plasmid.</title>
        <authorList>
            <person name="Anda M."/>
            <person name="Iwasaki W."/>
        </authorList>
    </citation>
    <scope>NUCLEOTIDE SEQUENCE [LARGE SCALE GENOMIC DNA]</scope>
    <source>
        <strain evidence="2 3">NBRC 15940</strain>
    </source>
</reference>
<feature type="transmembrane region" description="Helical" evidence="1">
    <location>
        <begin position="92"/>
        <end position="109"/>
    </location>
</feature>
<feature type="transmembrane region" description="Helical" evidence="1">
    <location>
        <begin position="68"/>
        <end position="86"/>
    </location>
</feature>
<keyword evidence="3" id="KW-1185">Reference proteome</keyword>
<dbReference type="AlphaFoldDB" id="A0AAN4W4I6"/>
<protein>
    <submittedName>
        <fullName evidence="2">Uncharacterized protein</fullName>
    </submittedName>
</protein>
<feature type="transmembrane region" description="Helical" evidence="1">
    <location>
        <begin position="35"/>
        <end position="56"/>
    </location>
</feature>
<comment type="caution">
    <text evidence="2">The sequence shown here is derived from an EMBL/GenBank/DDBJ whole genome shotgun (WGS) entry which is preliminary data.</text>
</comment>
<keyword evidence="1" id="KW-0812">Transmembrane</keyword>